<protein>
    <submittedName>
        <fullName evidence="1">XisH family protein</fullName>
    </submittedName>
</protein>
<dbReference type="Pfam" id="PF08814">
    <property type="entry name" value="XisH"/>
    <property type="match status" value="1"/>
</dbReference>
<dbReference type="InterPro" id="IPR011856">
    <property type="entry name" value="tRNA_endonuc-like_dom_sf"/>
</dbReference>
<dbReference type="RefSeq" id="WP_190419632.1">
    <property type="nucleotide sequence ID" value="NZ_JAMPKK010000032.1"/>
</dbReference>
<proteinExistence type="predicted"/>
<name>A0ABV0JQN4_9CYAN</name>
<dbReference type="EMBL" id="JAMPKK010000032">
    <property type="protein sequence ID" value="MEP0865795.1"/>
    <property type="molecule type" value="Genomic_DNA"/>
</dbReference>
<evidence type="ECO:0000313" key="2">
    <source>
        <dbReference type="Proteomes" id="UP001442494"/>
    </source>
</evidence>
<dbReference type="InterPro" id="IPR014919">
    <property type="entry name" value="XisH"/>
</dbReference>
<dbReference type="InterPro" id="IPR011335">
    <property type="entry name" value="Restrct_endonuc-II-like"/>
</dbReference>
<comment type="caution">
    <text evidence="1">The sequence shown here is derived from an EMBL/GenBank/DDBJ whole genome shotgun (WGS) entry which is preliminary data.</text>
</comment>
<dbReference type="Proteomes" id="UP001442494">
    <property type="component" value="Unassembled WGS sequence"/>
</dbReference>
<sequence>MPAKDIYHDTVKIALIKDGWTIIADPYTIKYKEAELFPDLAAEKLIAAEQNKRKIVVEVKSFLSPSLIRDFETALGQYILYKNFLTLTQQEYQLYLAVSERAYENLFKRDSIQEVVKLNQILLIIFDIDKEEILQWLN</sequence>
<evidence type="ECO:0000313" key="1">
    <source>
        <dbReference type="EMBL" id="MEP0865795.1"/>
    </source>
</evidence>
<reference evidence="1 2" key="1">
    <citation type="submission" date="2022-04" db="EMBL/GenBank/DDBJ databases">
        <title>Positive selection, recombination, and allopatry shape intraspecific diversity of widespread and dominant cyanobacteria.</title>
        <authorList>
            <person name="Wei J."/>
            <person name="Shu W."/>
            <person name="Hu C."/>
        </authorList>
    </citation>
    <scope>NUCLEOTIDE SEQUENCE [LARGE SCALE GENOMIC DNA]</scope>
    <source>
        <strain evidence="1 2">GB2-A5</strain>
    </source>
</reference>
<organism evidence="1 2">
    <name type="scientific">Funiculus sociatus GB2-A5</name>
    <dbReference type="NCBI Taxonomy" id="2933946"/>
    <lineage>
        <taxon>Bacteria</taxon>
        <taxon>Bacillati</taxon>
        <taxon>Cyanobacteriota</taxon>
        <taxon>Cyanophyceae</taxon>
        <taxon>Coleofasciculales</taxon>
        <taxon>Coleofasciculaceae</taxon>
        <taxon>Funiculus</taxon>
    </lineage>
</organism>
<dbReference type="CDD" id="cd22366">
    <property type="entry name" value="XisH-like"/>
    <property type="match status" value="1"/>
</dbReference>
<accession>A0ABV0JQN4</accession>
<dbReference type="SUPFAM" id="SSF52980">
    <property type="entry name" value="Restriction endonuclease-like"/>
    <property type="match status" value="1"/>
</dbReference>
<gene>
    <name evidence="1" type="ORF">NDI37_15100</name>
</gene>
<dbReference type="Gene3D" id="3.40.1350.10">
    <property type="match status" value="1"/>
</dbReference>
<keyword evidence="2" id="KW-1185">Reference proteome</keyword>